<name>A0ABD3S419_9LAMI</name>
<keyword evidence="2" id="KW-1185">Reference proteome</keyword>
<gene>
    <name evidence="1" type="ORF">ACJIZ3_005081</name>
</gene>
<dbReference type="AlphaFoldDB" id="A0ABD3S419"/>
<evidence type="ECO:0000313" key="1">
    <source>
        <dbReference type="EMBL" id="KAL3819176.1"/>
    </source>
</evidence>
<dbReference type="InterPro" id="IPR001611">
    <property type="entry name" value="Leu-rich_rpt"/>
</dbReference>
<proteinExistence type="predicted"/>
<dbReference type="SMART" id="SM00367">
    <property type="entry name" value="LRR_CC"/>
    <property type="match status" value="1"/>
</dbReference>
<evidence type="ECO:0000313" key="2">
    <source>
        <dbReference type="Proteomes" id="UP001634393"/>
    </source>
</evidence>
<dbReference type="Pfam" id="PF13516">
    <property type="entry name" value="LRR_6"/>
    <property type="match status" value="2"/>
</dbReference>
<reference evidence="1 2" key="1">
    <citation type="submission" date="2024-12" db="EMBL/GenBank/DDBJ databases">
        <title>The unique morphological basis and parallel evolutionary history of personate flowers in Penstemon.</title>
        <authorList>
            <person name="Depatie T.H."/>
            <person name="Wessinger C.A."/>
        </authorList>
    </citation>
    <scope>NUCLEOTIDE SEQUENCE [LARGE SCALE GENOMIC DNA]</scope>
    <source>
        <strain evidence="1">WTNN_2</strain>
        <tissue evidence="1">Leaf</tissue>
    </source>
</reference>
<protein>
    <submittedName>
        <fullName evidence="1">Uncharacterized protein</fullName>
    </submittedName>
</protein>
<sequence length="171" mass="18967">MQNAVYFFPKEVIWDILGRIKSTVDRNSVCPRLKHLTLSYCHVITDTGLSYLASCSHLCGLELISAERITGSGIYIVCGNGDYRRLVKWQKQWILPPCDTMVELNLVNCTIGPGGGLPRLIGKCKNLEKCPIRELGVDSVGSFNDMGTKALCSLKDLEKLELTRCKCLGVD</sequence>
<organism evidence="1 2">
    <name type="scientific">Penstemon smallii</name>
    <dbReference type="NCBI Taxonomy" id="265156"/>
    <lineage>
        <taxon>Eukaryota</taxon>
        <taxon>Viridiplantae</taxon>
        <taxon>Streptophyta</taxon>
        <taxon>Embryophyta</taxon>
        <taxon>Tracheophyta</taxon>
        <taxon>Spermatophyta</taxon>
        <taxon>Magnoliopsida</taxon>
        <taxon>eudicotyledons</taxon>
        <taxon>Gunneridae</taxon>
        <taxon>Pentapetalae</taxon>
        <taxon>asterids</taxon>
        <taxon>lamiids</taxon>
        <taxon>Lamiales</taxon>
        <taxon>Plantaginaceae</taxon>
        <taxon>Cheloneae</taxon>
        <taxon>Penstemon</taxon>
    </lineage>
</organism>
<accession>A0ABD3S419</accession>
<dbReference type="EMBL" id="JBJXBP010000007">
    <property type="protein sequence ID" value="KAL3819176.1"/>
    <property type="molecule type" value="Genomic_DNA"/>
</dbReference>
<dbReference type="InterPro" id="IPR006553">
    <property type="entry name" value="Leu-rich_rpt_Cys-con_subtyp"/>
</dbReference>
<dbReference type="SUPFAM" id="SSF52047">
    <property type="entry name" value="RNI-like"/>
    <property type="match status" value="1"/>
</dbReference>
<dbReference type="InterPro" id="IPR032675">
    <property type="entry name" value="LRR_dom_sf"/>
</dbReference>
<dbReference type="Gene3D" id="3.80.10.10">
    <property type="entry name" value="Ribonuclease Inhibitor"/>
    <property type="match status" value="2"/>
</dbReference>
<comment type="caution">
    <text evidence="1">The sequence shown here is derived from an EMBL/GenBank/DDBJ whole genome shotgun (WGS) entry which is preliminary data.</text>
</comment>
<dbReference type="Proteomes" id="UP001634393">
    <property type="component" value="Unassembled WGS sequence"/>
</dbReference>